<dbReference type="GO" id="GO:0005524">
    <property type="term" value="F:ATP binding"/>
    <property type="evidence" value="ECO:0007669"/>
    <property type="project" value="InterPro"/>
</dbReference>
<reference evidence="2" key="3">
    <citation type="submission" date="2020-06" db="EMBL/GenBank/DDBJ databases">
        <title>Helianthus annuus Genome sequencing and assembly Release 2.</title>
        <authorList>
            <person name="Gouzy J."/>
            <person name="Langlade N."/>
            <person name="Munos S."/>
        </authorList>
    </citation>
    <scope>NUCLEOTIDE SEQUENCE</scope>
    <source>
        <tissue evidence="2">Leaves</tissue>
    </source>
</reference>
<accession>A0A251V3Y3</accession>
<dbReference type="GO" id="GO:0005886">
    <property type="term" value="C:plasma membrane"/>
    <property type="evidence" value="ECO:0000318"/>
    <property type="project" value="GO_Central"/>
</dbReference>
<dbReference type="AlphaFoldDB" id="A0A251V3Y3"/>
<dbReference type="InterPro" id="IPR011009">
    <property type="entry name" value="Kinase-like_dom_sf"/>
</dbReference>
<dbReference type="EMBL" id="MNCJ02000318">
    <property type="protein sequence ID" value="KAF5812811.1"/>
    <property type="molecule type" value="Genomic_DNA"/>
</dbReference>
<dbReference type="Gene3D" id="1.10.510.10">
    <property type="entry name" value="Transferase(Phosphotransferase) domain 1"/>
    <property type="match status" value="1"/>
</dbReference>
<sequence>MSSLETDLAPLRIPFEDILLATNDFAEENRLDEGGIADVYKGLLLRSEVWMDVVIRRFCRPCPGLGKIHFLREIHTLYHLKHRNIVSIVGFCDENDEMMIIMEHAVNGSLEKHLSDPTTLTWSQRLHICVGAALALRYIHTNINHFGSHHDIKSSKILLDKDWEAKVFCFGFHVSHRVVFHYTSTYTDPDYIKTGTTGKKKSNVYSLGVILLEVLCGSKATMEVVNQYASQMEEIHYEEGKLDDIIDLNLRKQMCTHSLSIFSETAYKCVKEQPYKRPDINQVVESLKEALELQLKHENLVRLRVIVV</sequence>
<evidence type="ECO:0000313" key="2">
    <source>
        <dbReference type="EMBL" id="KAF5812811.1"/>
    </source>
</evidence>
<dbReference type="PROSITE" id="PS50011">
    <property type="entry name" value="PROTEIN_KINASE_DOM"/>
    <property type="match status" value="1"/>
</dbReference>
<dbReference type="PANTHER" id="PTHR27003">
    <property type="entry name" value="OS07G0166700 PROTEIN"/>
    <property type="match status" value="1"/>
</dbReference>
<organism evidence="3 4">
    <name type="scientific">Helianthus annuus</name>
    <name type="common">Common sunflower</name>
    <dbReference type="NCBI Taxonomy" id="4232"/>
    <lineage>
        <taxon>Eukaryota</taxon>
        <taxon>Viridiplantae</taxon>
        <taxon>Streptophyta</taxon>
        <taxon>Embryophyta</taxon>
        <taxon>Tracheophyta</taxon>
        <taxon>Spermatophyta</taxon>
        <taxon>Magnoliopsida</taxon>
        <taxon>eudicotyledons</taxon>
        <taxon>Gunneridae</taxon>
        <taxon>Pentapetalae</taxon>
        <taxon>asterids</taxon>
        <taxon>campanulids</taxon>
        <taxon>Asterales</taxon>
        <taxon>Asteraceae</taxon>
        <taxon>Asteroideae</taxon>
        <taxon>Heliantheae alliance</taxon>
        <taxon>Heliantheae</taxon>
        <taxon>Helianthus</taxon>
    </lineage>
</organism>
<evidence type="ECO:0000259" key="1">
    <source>
        <dbReference type="PROSITE" id="PS50011"/>
    </source>
</evidence>
<feature type="domain" description="Protein kinase" evidence="1">
    <location>
        <begin position="25"/>
        <end position="300"/>
    </location>
</feature>
<reference evidence="2 4" key="1">
    <citation type="journal article" date="2017" name="Nature">
        <title>The sunflower genome provides insights into oil metabolism, flowering and Asterid evolution.</title>
        <authorList>
            <person name="Badouin H."/>
            <person name="Gouzy J."/>
            <person name="Grassa C.J."/>
            <person name="Murat F."/>
            <person name="Staton S.E."/>
            <person name="Cottret L."/>
            <person name="Lelandais-Briere C."/>
            <person name="Owens G.L."/>
            <person name="Carrere S."/>
            <person name="Mayjonade B."/>
            <person name="Legrand L."/>
            <person name="Gill N."/>
            <person name="Kane N.C."/>
            <person name="Bowers J.E."/>
            <person name="Hubner S."/>
            <person name="Bellec A."/>
            <person name="Berard A."/>
            <person name="Berges H."/>
            <person name="Blanchet N."/>
            <person name="Boniface M.C."/>
            <person name="Brunel D."/>
            <person name="Catrice O."/>
            <person name="Chaidir N."/>
            <person name="Claudel C."/>
            <person name="Donnadieu C."/>
            <person name="Faraut T."/>
            <person name="Fievet G."/>
            <person name="Helmstetter N."/>
            <person name="King M."/>
            <person name="Knapp S.J."/>
            <person name="Lai Z."/>
            <person name="Le Paslier M.C."/>
            <person name="Lippi Y."/>
            <person name="Lorenzon L."/>
            <person name="Mandel J.R."/>
            <person name="Marage G."/>
            <person name="Marchand G."/>
            <person name="Marquand E."/>
            <person name="Bret-Mestries E."/>
            <person name="Morien E."/>
            <person name="Nambeesan S."/>
            <person name="Nguyen T."/>
            <person name="Pegot-Espagnet P."/>
            <person name="Pouilly N."/>
            <person name="Raftis F."/>
            <person name="Sallet E."/>
            <person name="Schiex T."/>
            <person name="Thomas J."/>
            <person name="Vandecasteele C."/>
            <person name="Vares D."/>
            <person name="Vear F."/>
            <person name="Vautrin S."/>
            <person name="Crespi M."/>
            <person name="Mangin B."/>
            <person name="Burke J.M."/>
            <person name="Salse J."/>
            <person name="Munos S."/>
            <person name="Vincourt P."/>
            <person name="Rieseberg L.H."/>
            <person name="Langlade N.B."/>
        </authorList>
    </citation>
    <scope>NUCLEOTIDE SEQUENCE [LARGE SCALE GENOMIC DNA]</scope>
    <source>
        <strain evidence="4">cv. SF193</strain>
        <tissue evidence="2">Leaves</tissue>
    </source>
</reference>
<dbReference type="PANTHER" id="PTHR27003:SF383">
    <property type="entry name" value="TYROSINE-PROTEIN KINASE, NON-RECEPTOR JAK_TYK2-RELATED"/>
    <property type="match status" value="1"/>
</dbReference>
<dbReference type="InParanoid" id="A0A251V3Y3"/>
<evidence type="ECO:0000313" key="4">
    <source>
        <dbReference type="Proteomes" id="UP000215914"/>
    </source>
</evidence>
<dbReference type="GO" id="GO:0004672">
    <property type="term" value="F:protein kinase activity"/>
    <property type="evidence" value="ECO:0000318"/>
    <property type="project" value="GO_Central"/>
</dbReference>
<dbReference type="Gene3D" id="3.30.200.20">
    <property type="entry name" value="Phosphorylase Kinase, domain 1"/>
    <property type="match status" value="1"/>
</dbReference>
<proteinExistence type="predicted"/>
<dbReference type="SUPFAM" id="SSF56112">
    <property type="entry name" value="Protein kinase-like (PK-like)"/>
    <property type="match status" value="1"/>
</dbReference>
<dbReference type="Proteomes" id="UP000215914">
    <property type="component" value="Chromosome 3"/>
</dbReference>
<keyword evidence="2" id="KW-0808">Transferase</keyword>
<dbReference type="OrthoDB" id="1734313at2759"/>
<dbReference type="EMBL" id="CM007892">
    <property type="protein sequence ID" value="OTG30315.1"/>
    <property type="molecule type" value="Genomic_DNA"/>
</dbReference>
<dbReference type="Pfam" id="PF00069">
    <property type="entry name" value="Pkinase"/>
    <property type="match status" value="1"/>
</dbReference>
<dbReference type="STRING" id="4232.A0A251V3Y3"/>
<keyword evidence="4" id="KW-1185">Reference proteome</keyword>
<dbReference type="Gramene" id="mRNA:HanXRQr2_Chr03g0090851">
    <property type="protein sequence ID" value="CDS:HanXRQr2_Chr03g0090851.1"/>
    <property type="gene ID" value="HanXRQr2_Chr03g0090851"/>
</dbReference>
<gene>
    <name evidence="3" type="ORF">HannXRQ_Chr03g0063121</name>
    <name evidence="2" type="ORF">HanXRQr2_Chr03g0090851</name>
</gene>
<dbReference type="InterPro" id="IPR000719">
    <property type="entry name" value="Prot_kinase_dom"/>
</dbReference>
<reference evidence="3" key="2">
    <citation type="submission" date="2017-02" db="EMBL/GenBank/DDBJ databases">
        <title>Sunflower complete genome.</title>
        <authorList>
            <person name="Langlade N."/>
            <person name="Munos S."/>
        </authorList>
    </citation>
    <scope>NUCLEOTIDE SEQUENCE [LARGE SCALE GENOMIC DNA]</scope>
    <source>
        <tissue evidence="3">Leaves</tissue>
    </source>
</reference>
<protein>
    <recommendedName>
        <fullName evidence="1">Protein kinase domain-containing protein</fullName>
    </recommendedName>
</protein>
<dbReference type="InterPro" id="IPR045272">
    <property type="entry name" value="ANXUR1/2-like"/>
</dbReference>
<name>A0A251V3Y3_HELAN</name>
<evidence type="ECO:0000313" key="3">
    <source>
        <dbReference type="EMBL" id="OTG30315.1"/>
    </source>
</evidence>
<dbReference type="GO" id="GO:0004714">
    <property type="term" value="F:transmembrane receptor protein tyrosine kinase activity"/>
    <property type="evidence" value="ECO:0007669"/>
    <property type="project" value="InterPro"/>
</dbReference>